<dbReference type="PANTHER" id="PTHR30563">
    <property type="entry name" value="DNA RECOMBINATION PROTEIN RMUC"/>
    <property type="match status" value="1"/>
</dbReference>
<organism evidence="3">
    <name type="scientific">marine metagenome</name>
    <dbReference type="NCBI Taxonomy" id="408172"/>
    <lineage>
        <taxon>unclassified sequences</taxon>
        <taxon>metagenomes</taxon>
        <taxon>ecological metagenomes</taxon>
    </lineage>
</organism>
<proteinExistence type="predicted"/>
<dbReference type="EMBL" id="UINC01006713">
    <property type="protein sequence ID" value="SVA29199.1"/>
    <property type="molecule type" value="Genomic_DNA"/>
</dbReference>
<evidence type="ECO:0000313" key="3">
    <source>
        <dbReference type="EMBL" id="SVA29199.1"/>
    </source>
</evidence>
<dbReference type="AlphaFoldDB" id="A0A381UM49"/>
<keyword evidence="1" id="KW-0175">Coiled coil</keyword>
<dbReference type="PANTHER" id="PTHR30563:SF0">
    <property type="entry name" value="DNA RECOMBINATION PROTEIN RMUC"/>
    <property type="match status" value="1"/>
</dbReference>
<accession>A0A381UM49</accession>
<keyword evidence="2" id="KW-0233">DNA recombination</keyword>
<gene>
    <name evidence="3" type="ORF">METZ01_LOCUS82053</name>
</gene>
<dbReference type="GO" id="GO:0006310">
    <property type="term" value="P:DNA recombination"/>
    <property type="evidence" value="ECO:0007669"/>
    <property type="project" value="UniProtKB-KW"/>
</dbReference>
<evidence type="ECO:0008006" key="4">
    <source>
        <dbReference type="Google" id="ProtNLM"/>
    </source>
</evidence>
<protein>
    <recommendedName>
        <fullName evidence="4">DNA recombination protein RmuC</fullName>
    </recommendedName>
</protein>
<sequence length="316" mass="36216">MNEIILILLILLSCLVGFNIYLNLKKADDKHNEDEEILSEITESLHQQENVLQNQKEDIVKLTLGLSEFNYPLKQLTRYLSGGTLAGRFGEWGLEAIITDIIPGNKIKKNYEIKKGSDQRVEFAIDLDEGLLPIDAKFPSALYDTYVKAAEKQDQNAKKEVDNALKAIKRSTKGNAKDINEKYMIKGVTIDFGVMFIPSESLMQLIDRLQEDTIERSTKEQIFRDYRVLIMGPNSFAAFLISLNMGFKSIALNERAEEILHKFGKLEKEFRQFEGMTEELRDNAQKIIKAIDQGDVRVRAMNRVIKEMEELSEDKD</sequence>
<dbReference type="InterPro" id="IPR003798">
    <property type="entry name" value="DNA_recombination_RmuC"/>
</dbReference>
<dbReference type="Pfam" id="PF02646">
    <property type="entry name" value="RmuC"/>
    <property type="match status" value="1"/>
</dbReference>
<evidence type="ECO:0000256" key="2">
    <source>
        <dbReference type="ARBA" id="ARBA00023172"/>
    </source>
</evidence>
<reference evidence="3" key="1">
    <citation type="submission" date="2018-05" db="EMBL/GenBank/DDBJ databases">
        <authorList>
            <person name="Lanie J.A."/>
            <person name="Ng W.-L."/>
            <person name="Kazmierczak K.M."/>
            <person name="Andrzejewski T.M."/>
            <person name="Davidsen T.M."/>
            <person name="Wayne K.J."/>
            <person name="Tettelin H."/>
            <person name="Glass J.I."/>
            <person name="Rusch D."/>
            <person name="Podicherti R."/>
            <person name="Tsui H.-C.T."/>
            <person name="Winkler M.E."/>
        </authorList>
    </citation>
    <scope>NUCLEOTIDE SEQUENCE</scope>
</reference>
<name>A0A381UM49_9ZZZZ</name>
<evidence type="ECO:0000256" key="1">
    <source>
        <dbReference type="ARBA" id="ARBA00023054"/>
    </source>
</evidence>